<evidence type="ECO:0000313" key="1">
    <source>
        <dbReference type="EMBL" id="GBM43689.1"/>
    </source>
</evidence>
<proteinExistence type="predicted"/>
<comment type="caution">
    <text evidence="1">The sequence shown here is derived from an EMBL/GenBank/DDBJ whole genome shotgun (WGS) entry which is preliminary data.</text>
</comment>
<dbReference type="AlphaFoldDB" id="A0A4Y2FTK5"/>
<dbReference type="EMBL" id="BGPR01001038">
    <property type="protein sequence ID" value="GBM43689.1"/>
    <property type="molecule type" value="Genomic_DNA"/>
</dbReference>
<gene>
    <name evidence="1" type="ORF">AVEN_26556_1</name>
</gene>
<evidence type="ECO:0000313" key="2">
    <source>
        <dbReference type="Proteomes" id="UP000499080"/>
    </source>
</evidence>
<keyword evidence="2" id="KW-1185">Reference proteome</keyword>
<name>A0A4Y2FTK5_ARAVE</name>
<dbReference type="Proteomes" id="UP000499080">
    <property type="component" value="Unassembled WGS sequence"/>
</dbReference>
<protein>
    <submittedName>
        <fullName evidence="1">Uncharacterized protein</fullName>
    </submittedName>
</protein>
<sequence length="93" mass="10489">MTGKLLDYLTTMFPPGLSPFCYHLTARFTLWSLHFGDVIRGPMAGKLLDYLTTMFPPVHSLPFVIISPRDSHGGHFTLVMSSVDQWQASCWSI</sequence>
<reference evidence="1 2" key="1">
    <citation type="journal article" date="2019" name="Sci. Rep.">
        <title>Orb-weaving spider Araneus ventricosus genome elucidates the spidroin gene catalogue.</title>
        <authorList>
            <person name="Kono N."/>
            <person name="Nakamura H."/>
            <person name="Ohtoshi R."/>
            <person name="Moran D.A.P."/>
            <person name="Shinohara A."/>
            <person name="Yoshida Y."/>
            <person name="Fujiwara M."/>
            <person name="Mori M."/>
            <person name="Tomita M."/>
            <person name="Arakawa K."/>
        </authorList>
    </citation>
    <scope>NUCLEOTIDE SEQUENCE [LARGE SCALE GENOMIC DNA]</scope>
</reference>
<organism evidence="1 2">
    <name type="scientific">Araneus ventricosus</name>
    <name type="common">Orbweaver spider</name>
    <name type="synonym">Epeira ventricosa</name>
    <dbReference type="NCBI Taxonomy" id="182803"/>
    <lineage>
        <taxon>Eukaryota</taxon>
        <taxon>Metazoa</taxon>
        <taxon>Ecdysozoa</taxon>
        <taxon>Arthropoda</taxon>
        <taxon>Chelicerata</taxon>
        <taxon>Arachnida</taxon>
        <taxon>Araneae</taxon>
        <taxon>Araneomorphae</taxon>
        <taxon>Entelegynae</taxon>
        <taxon>Araneoidea</taxon>
        <taxon>Araneidae</taxon>
        <taxon>Araneus</taxon>
    </lineage>
</organism>
<accession>A0A4Y2FTK5</accession>